<keyword evidence="2" id="KW-1185">Reference proteome</keyword>
<dbReference type="Proteomes" id="UP000789901">
    <property type="component" value="Unassembled WGS sequence"/>
</dbReference>
<sequence length="43" mass="4983">SANNLKADKKTFYVNGQPLKWSQEDRIINMSMQDDIMTYSVSN</sequence>
<gene>
    <name evidence="1" type="ORF">GMARGA_LOCUS4338</name>
</gene>
<reference evidence="1 2" key="1">
    <citation type="submission" date="2021-06" db="EMBL/GenBank/DDBJ databases">
        <authorList>
            <person name="Kallberg Y."/>
            <person name="Tangrot J."/>
            <person name="Rosling A."/>
        </authorList>
    </citation>
    <scope>NUCLEOTIDE SEQUENCE [LARGE SCALE GENOMIC DNA]</scope>
    <source>
        <strain evidence="1 2">120-4 pot B 10/14</strain>
    </source>
</reference>
<evidence type="ECO:0000313" key="1">
    <source>
        <dbReference type="EMBL" id="CAG8546391.1"/>
    </source>
</evidence>
<organism evidence="1 2">
    <name type="scientific">Gigaspora margarita</name>
    <dbReference type="NCBI Taxonomy" id="4874"/>
    <lineage>
        <taxon>Eukaryota</taxon>
        <taxon>Fungi</taxon>
        <taxon>Fungi incertae sedis</taxon>
        <taxon>Mucoromycota</taxon>
        <taxon>Glomeromycotina</taxon>
        <taxon>Glomeromycetes</taxon>
        <taxon>Diversisporales</taxon>
        <taxon>Gigasporaceae</taxon>
        <taxon>Gigaspora</taxon>
    </lineage>
</organism>
<feature type="non-terminal residue" evidence="1">
    <location>
        <position position="1"/>
    </location>
</feature>
<name>A0ABN7UC93_GIGMA</name>
<proteinExistence type="predicted"/>
<accession>A0ABN7UC93</accession>
<protein>
    <submittedName>
        <fullName evidence="1">31431_t:CDS:1</fullName>
    </submittedName>
</protein>
<comment type="caution">
    <text evidence="1">The sequence shown here is derived from an EMBL/GenBank/DDBJ whole genome shotgun (WGS) entry which is preliminary data.</text>
</comment>
<dbReference type="EMBL" id="CAJVQB010001696">
    <property type="protein sequence ID" value="CAG8546391.1"/>
    <property type="molecule type" value="Genomic_DNA"/>
</dbReference>
<evidence type="ECO:0000313" key="2">
    <source>
        <dbReference type="Proteomes" id="UP000789901"/>
    </source>
</evidence>